<dbReference type="EMBL" id="JBHRYE010000044">
    <property type="protein sequence ID" value="MFC3673426.1"/>
    <property type="molecule type" value="Genomic_DNA"/>
</dbReference>
<name>A0ABV7V9W0_9SPHN</name>
<sequence length="49" mass="5324">MTVARLRMAPRGDLAVAYDDDIPAGIAALYVFLDETSDEYRHAVSAPKA</sequence>
<gene>
    <name evidence="1" type="ORF">ACFOOT_18545</name>
</gene>
<evidence type="ECO:0000313" key="2">
    <source>
        <dbReference type="Proteomes" id="UP001595683"/>
    </source>
</evidence>
<comment type="caution">
    <text evidence="1">The sequence shown here is derived from an EMBL/GenBank/DDBJ whole genome shotgun (WGS) entry which is preliminary data.</text>
</comment>
<accession>A0ABV7V9W0</accession>
<keyword evidence="2" id="KW-1185">Reference proteome</keyword>
<dbReference type="RefSeq" id="WP_191326166.1">
    <property type="nucleotide sequence ID" value="NZ_BMZP01000033.1"/>
</dbReference>
<protein>
    <submittedName>
        <fullName evidence="1">Uncharacterized protein</fullName>
    </submittedName>
</protein>
<reference evidence="2" key="1">
    <citation type="journal article" date="2019" name="Int. J. Syst. Evol. Microbiol.">
        <title>The Global Catalogue of Microorganisms (GCM) 10K type strain sequencing project: providing services to taxonomists for standard genome sequencing and annotation.</title>
        <authorList>
            <consortium name="The Broad Institute Genomics Platform"/>
            <consortium name="The Broad Institute Genome Sequencing Center for Infectious Disease"/>
            <person name="Wu L."/>
            <person name="Ma J."/>
        </authorList>
    </citation>
    <scope>NUCLEOTIDE SEQUENCE [LARGE SCALE GENOMIC DNA]</scope>
    <source>
        <strain evidence="2">KCTC 42224</strain>
    </source>
</reference>
<dbReference type="Proteomes" id="UP001595683">
    <property type="component" value="Unassembled WGS sequence"/>
</dbReference>
<organism evidence="1 2">
    <name type="scientific">Novosphingobium pokkalii</name>
    <dbReference type="NCBI Taxonomy" id="1770194"/>
    <lineage>
        <taxon>Bacteria</taxon>
        <taxon>Pseudomonadati</taxon>
        <taxon>Pseudomonadota</taxon>
        <taxon>Alphaproteobacteria</taxon>
        <taxon>Sphingomonadales</taxon>
        <taxon>Sphingomonadaceae</taxon>
        <taxon>Novosphingobium</taxon>
    </lineage>
</organism>
<evidence type="ECO:0000313" key="1">
    <source>
        <dbReference type="EMBL" id="MFC3673426.1"/>
    </source>
</evidence>
<proteinExistence type="predicted"/>